<keyword evidence="3" id="KW-1185">Reference proteome</keyword>
<dbReference type="Proteomes" id="UP000193920">
    <property type="component" value="Unassembled WGS sequence"/>
</dbReference>
<organism evidence="2 3">
    <name type="scientific">Neocallimastix californiae</name>
    <dbReference type="NCBI Taxonomy" id="1754190"/>
    <lineage>
        <taxon>Eukaryota</taxon>
        <taxon>Fungi</taxon>
        <taxon>Fungi incertae sedis</taxon>
        <taxon>Chytridiomycota</taxon>
        <taxon>Chytridiomycota incertae sedis</taxon>
        <taxon>Neocallimastigomycetes</taxon>
        <taxon>Neocallimastigales</taxon>
        <taxon>Neocallimastigaceae</taxon>
        <taxon>Neocallimastix</taxon>
    </lineage>
</organism>
<feature type="compositionally biased region" description="Polar residues" evidence="1">
    <location>
        <begin position="316"/>
        <end position="326"/>
    </location>
</feature>
<feature type="compositionally biased region" description="Low complexity" evidence="1">
    <location>
        <begin position="292"/>
        <end position="311"/>
    </location>
</feature>
<gene>
    <name evidence="2" type="ORF">LY90DRAFT_672964</name>
</gene>
<sequence>MKHSASEKFNSLTNNINSLNKRGYESPLLKVLRYPQIICEFSDGNIFVNDGEEHEIKLLEKANKFFRENSNNYNTIQEEDIIVLPFKTESKISKIERRIYFEELAEEGVEQLFVVRLSGISGQIDRLFRTIIEKKLKVKRHREENPIEIIDPLKCNYGNGYSEFELDIGNNVYMFVFRLKNSKACVSDPFTNRSSKHYSQRNNEKEKSVIQRYEDKNRKGMLYYNLDTIIGENGFEQNPKFKLNIYEIGNYKESEYLKNKMKDFDFIIELFNYMLKCKEEADQNSRSSDNYLPSPESSSLSDFSCSSNESNEYPLSPQSDVSMNDYSNEGCDRMDIDSRKYSQEDKMRLNNALNEFCEEAIKISCVYGFGLNQCNNIKL</sequence>
<evidence type="ECO:0000313" key="2">
    <source>
        <dbReference type="EMBL" id="ORY36773.1"/>
    </source>
</evidence>
<comment type="caution">
    <text evidence="2">The sequence shown here is derived from an EMBL/GenBank/DDBJ whole genome shotgun (WGS) entry which is preliminary data.</text>
</comment>
<proteinExistence type="predicted"/>
<name>A0A1Y2BPV7_9FUNG</name>
<evidence type="ECO:0000313" key="3">
    <source>
        <dbReference type="Proteomes" id="UP000193920"/>
    </source>
</evidence>
<feature type="region of interest" description="Disordered" evidence="1">
    <location>
        <begin position="284"/>
        <end position="326"/>
    </location>
</feature>
<dbReference type="EMBL" id="MCOG01000146">
    <property type="protein sequence ID" value="ORY36773.1"/>
    <property type="molecule type" value="Genomic_DNA"/>
</dbReference>
<reference evidence="2 3" key="1">
    <citation type="submission" date="2016-08" db="EMBL/GenBank/DDBJ databases">
        <title>A Parts List for Fungal Cellulosomes Revealed by Comparative Genomics.</title>
        <authorList>
            <consortium name="DOE Joint Genome Institute"/>
            <person name="Haitjema C.H."/>
            <person name="Gilmore S.P."/>
            <person name="Henske J.K."/>
            <person name="Solomon K.V."/>
            <person name="De Groot R."/>
            <person name="Kuo A."/>
            <person name="Mondo S.J."/>
            <person name="Salamov A.A."/>
            <person name="Labutti K."/>
            <person name="Zhao Z."/>
            <person name="Chiniquy J."/>
            <person name="Barry K."/>
            <person name="Brewer H.M."/>
            <person name="Purvine S.O."/>
            <person name="Wright A.T."/>
            <person name="Boxma B."/>
            <person name="Van Alen T."/>
            <person name="Hackstein J.H."/>
            <person name="Baker S.E."/>
            <person name="Grigoriev I.V."/>
            <person name="O'Malley M.A."/>
        </authorList>
    </citation>
    <scope>NUCLEOTIDE SEQUENCE [LARGE SCALE GENOMIC DNA]</scope>
    <source>
        <strain evidence="2 3">G1</strain>
    </source>
</reference>
<accession>A0A1Y2BPV7</accession>
<protein>
    <submittedName>
        <fullName evidence="2">Uncharacterized protein</fullName>
    </submittedName>
</protein>
<evidence type="ECO:0000256" key="1">
    <source>
        <dbReference type="SAM" id="MobiDB-lite"/>
    </source>
</evidence>
<dbReference type="AlphaFoldDB" id="A0A1Y2BPV7"/>